<accession>A0A7J2U223</accession>
<sequence length="60" mass="7061">MENKAVGVVGDINERARERMENNASSELRYRIYQWVVKKLIELLDEKPMHIVKAHGRIIL</sequence>
<gene>
    <name evidence="1" type="ORF">ENO26_04380</name>
</gene>
<protein>
    <submittedName>
        <fullName evidence="1">Uncharacterized protein</fullName>
    </submittedName>
</protein>
<reference evidence="1" key="1">
    <citation type="journal article" date="2020" name="mSystems">
        <title>Genome- and Community-Level Interaction Insights into Carbon Utilization and Element Cycling Functions of Hydrothermarchaeota in Hydrothermal Sediment.</title>
        <authorList>
            <person name="Zhou Z."/>
            <person name="Liu Y."/>
            <person name="Xu W."/>
            <person name="Pan J."/>
            <person name="Luo Z.H."/>
            <person name="Li M."/>
        </authorList>
    </citation>
    <scope>NUCLEOTIDE SEQUENCE [LARGE SCALE GENOMIC DNA]</scope>
    <source>
        <strain evidence="1">SpSt-125</strain>
    </source>
</reference>
<comment type="caution">
    <text evidence="1">The sequence shown here is derived from an EMBL/GenBank/DDBJ whole genome shotgun (WGS) entry which is preliminary data.</text>
</comment>
<evidence type="ECO:0000313" key="1">
    <source>
        <dbReference type="EMBL" id="HEM66791.1"/>
    </source>
</evidence>
<proteinExistence type="predicted"/>
<name>A0A7J2U223_9CREN</name>
<dbReference type="EMBL" id="DSEU01000030">
    <property type="protein sequence ID" value="HEM66791.1"/>
    <property type="molecule type" value="Genomic_DNA"/>
</dbReference>
<dbReference type="AlphaFoldDB" id="A0A7J2U223"/>
<organism evidence="1">
    <name type="scientific">Ignisphaera aggregans</name>
    <dbReference type="NCBI Taxonomy" id="334771"/>
    <lineage>
        <taxon>Archaea</taxon>
        <taxon>Thermoproteota</taxon>
        <taxon>Thermoprotei</taxon>
        <taxon>Desulfurococcales</taxon>
        <taxon>Desulfurococcaceae</taxon>
        <taxon>Ignisphaera</taxon>
    </lineage>
</organism>